<protein>
    <submittedName>
        <fullName evidence="2">PRC-barrel domain-containing protein</fullName>
    </submittedName>
</protein>
<accession>A0A1I2L653</accession>
<dbReference type="GO" id="GO:0030077">
    <property type="term" value="C:plasma membrane light-harvesting complex"/>
    <property type="evidence" value="ECO:0007669"/>
    <property type="project" value="InterPro"/>
</dbReference>
<dbReference type="Pfam" id="PF05239">
    <property type="entry name" value="PRC"/>
    <property type="match status" value="1"/>
</dbReference>
<dbReference type="InterPro" id="IPR011033">
    <property type="entry name" value="PRC_barrel-like_sf"/>
</dbReference>
<dbReference type="Gene3D" id="3.90.50.10">
    <property type="entry name" value="Photosynthetic Reaction Center, subunit H, domain 2"/>
    <property type="match status" value="1"/>
</dbReference>
<evidence type="ECO:0000259" key="1">
    <source>
        <dbReference type="Pfam" id="PF05239"/>
    </source>
</evidence>
<dbReference type="Proteomes" id="UP000199645">
    <property type="component" value="Unassembled WGS sequence"/>
</dbReference>
<dbReference type="InterPro" id="IPR027275">
    <property type="entry name" value="PRC-brl_dom"/>
</dbReference>
<name>A0A1I2L653_9ACTN</name>
<dbReference type="STRING" id="35752.SAMN05421541_119114"/>
<proteinExistence type="predicted"/>
<sequence>MGEPVGTLTALSDTNQLVADPALDVRGRSVIDSGGEKIGTVADLLIDNGTNHVRFLRVEHGGVLGFGAQSSFIPAESIVRVTEDEVYVSSSKDHVAGGPGYDPDLVDQRDYYDKIYGHYGHEPVVARGSTYPGLTGLPGSPGLPPVR</sequence>
<evidence type="ECO:0000313" key="2">
    <source>
        <dbReference type="EMBL" id="SFF72731.1"/>
    </source>
</evidence>
<dbReference type="OrthoDB" id="4738165at2"/>
<dbReference type="AlphaFoldDB" id="A0A1I2L653"/>
<gene>
    <name evidence="2" type="ORF">SAMN05421541_119114</name>
</gene>
<dbReference type="SUPFAM" id="SSF50346">
    <property type="entry name" value="PRC-barrel domain"/>
    <property type="match status" value="1"/>
</dbReference>
<reference evidence="2 3" key="1">
    <citation type="submission" date="2016-10" db="EMBL/GenBank/DDBJ databases">
        <authorList>
            <person name="de Groot N.N."/>
        </authorList>
    </citation>
    <scope>NUCLEOTIDE SEQUENCE [LARGE SCALE GENOMIC DNA]</scope>
    <source>
        <strain evidence="2 3">DSM 43019</strain>
    </source>
</reference>
<dbReference type="RefSeq" id="WP_093621087.1">
    <property type="nucleotide sequence ID" value="NZ_BOMT01000074.1"/>
</dbReference>
<dbReference type="GO" id="GO:0019684">
    <property type="term" value="P:photosynthesis, light reaction"/>
    <property type="evidence" value="ECO:0007669"/>
    <property type="project" value="InterPro"/>
</dbReference>
<feature type="domain" description="PRC-barrel" evidence="1">
    <location>
        <begin position="24"/>
        <end position="94"/>
    </location>
</feature>
<keyword evidence="3" id="KW-1185">Reference proteome</keyword>
<organism evidence="2 3">
    <name type="scientific">Actinoplanes philippinensis</name>
    <dbReference type="NCBI Taxonomy" id="35752"/>
    <lineage>
        <taxon>Bacteria</taxon>
        <taxon>Bacillati</taxon>
        <taxon>Actinomycetota</taxon>
        <taxon>Actinomycetes</taxon>
        <taxon>Micromonosporales</taxon>
        <taxon>Micromonosporaceae</taxon>
        <taxon>Actinoplanes</taxon>
    </lineage>
</organism>
<dbReference type="PANTHER" id="PTHR36505">
    <property type="entry name" value="BLR1072 PROTEIN"/>
    <property type="match status" value="1"/>
</dbReference>
<evidence type="ECO:0000313" key="3">
    <source>
        <dbReference type="Proteomes" id="UP000199645"/>
    </source>
</evidence>
<dbReference type="InterPro" id="IPR014747">
    <property type="entry name" value="Bac_photo_RC_H_C"/>
</dbReference>
<dbReference type="EMBL" id="FONV01000019">
    <property type="protein sequence ID" value="SFF72731.1"/>
    <property type="molecule type" value="Genomic_DNA"/>
</dbReference>
<dbReference type="PANTHER" id="PTHR36505:SF1">
    <property type="entry name" value="BLR1072 PROTEIN"/>
    <property type="match status" value="1"/>
</dbReference>